<name>A0AAW5IAJ8_9BACT</name>
<dbReference type="SUPFAM" id="SSF56349">
    <property type="entry name" value="DNA breaking-rejoining enzymes"/>
    <property type="match status" value="1"/>
</dbReference>
<dbReference type="GO" id="GO:0003677">
    <property type="term" value="F:DNA binding"/>
    <property type="evidence" value="ECO:0007669"/>
    <property type="project" value="UniProtKB-KW"/>
</dbReference>
<dbReference type="InterPro" id="IPR011010">
    <property type="entry name" value="DNA_brk_join_enz"/>
</dbReference>
<dbReference type="InterPro" id="IPR013762">
    <property type="entry name" value="Integrase-like_cat_sf"/>
</dbReference>
<accession>A0AAW5IAJ8</accession>
<dbReference type="InterPro" id="IPR050090">
    <property type="entry name" value="Tyrosine_recombinase_XerCD"/>
</dbReference>
<dbReference type="AlphaFoldDB" id="A0AAW5IAJ8"/>
<reference evidence="4" key="1">
    <citation type="submission" date="2022-07" db="EMBL/GenBank/DDBJ databases">
        <title>Prevotella copri.</title>
        <authorList>
            <person name="Yang C."/>
        </authorList>
    </citation>
    <scope>NUCLEOTIDE SEQUENCE</scope>
    <source>
        <strain evidence="4">HF1805</strain>
    </source>
</reference>
<sequence length="420" mass="48923">MANRIILNLRFTTEKGMGLSLKATVKGTSKANYKKVQGLRNPDYSYWDNKSQCFNQPSLDAIHNNKVLQEMRDHYQKLLDTGKIQDGKQLFSDNPLEERQEKPSVLTLGAYLQRLIDSMKSEKVQMPSKNYQCYITLLHKLELEKNVIEVPLKDVDDTQFMKFSNFVLNELNGVNYMGLMKKFHATIVKARKEKLTVHVLDYPYREKAPRNIIKAAEKAQNGVDILTVKQYKKFVEMDLNEVPHGNKMQVKYMELYRDFCVFIYEMKMRPCDVVKLNVSDIKGNNIIYWATKKKNYINESSSFVVAPLTKTSKAIIEKYRGKSSKGYVFPFAMNEYDWDFKDAASFNKWNNRKQATQERINVFLRKVADIFGVSKLTIYTFRHSTFTHKIMSGANLMQLAKEGGTSVSMLEHHYFNHIKH</sequence>
<comment type="similarity">
    <text evidence="1">Belongs to the 'phage' integrase family.</text>
</comment>
<dbReference type="PANTHER" id="PTHR30349">
    <property type="entry name" value="PHAGE INTEGRASE-RELATED"/>
    <property type="match status" value="1"/>
</dbReference>
<dbReference type="Proteomes" id="UP001205506">
    <property type="component" value="Unassembled WGS sequence"/>
</dbReference>
<gene>
    <name evidence="4" type="ORF">NNC68_08345</name>
</gene>
<keyword evidence="2" id="KW-0238">DNA-binding</keyword>
<protein>
    <submittedName>
        <fullName evidence="4">Uncharacterized protein</fullName>
    </submittedName>
</protein>
<dbReference type="GO" id="GO:0015074">
    <property type="term" value="P:DNA integration"/>
    <property type="evidence" value="ECO:0007669"/>
    <property type="project" value="InterPro"/>
</dbReference>
<dbReference type="GO" id="GO:0006310">
    <property type="term" value="P:DNA recombination"/>
    <property type="evidence" value="ECO:0007669"/>
    <property type="project" value="UniProtKB-KW"/>
</dbReference>
<keyword evidence="3" id="KW-0233">DNA recombination</keyword>
<dbReference type="PANTHER" id="PTHR30349:SF41">
    <property type="entry name" value="INTEGRASE_RECOMBINASE PROTEIN MJ0367-RELATED"/>
    <property type="match status" value="1"/>
</dbReference>
<dbReference type="RefSeq" id="WP_254969953.1">
    <property type="nucleotide sequence ID" value="NZ_JANDWU010000012.1"/>
</dbReference>
<evidence type="ECO:0000313" key="5">
    <source>
        <dbReference type="Proteomes" id="UP001205506"/>
    </source>
</evidence>
<dbReference type="EMBL" id="JANDWU010000012">
    <property type="protein sequence ID" value="MCP9549483.1"/>
    <property type="molecule type" value="Genomic_DNA"/>
</dbReference>
<evidence type="ECO:0000256" key="2">
    <source>
        <dbReference type="ARBA" id="ARBA00023125"/>
    </source>
</evidence>
<evidence type="ECO:0000256" key="1">
    <source>
        <dbReference type="ARBA" id="ARBA00008857"/>
    </source>
</evidence>
<organism evidence="4 5">
    <name type="scientific">Segatella copri</name>
    <dbReference type="NCBI Taxonomy" id="165179"/>
    <lineage>
        <taxon>Bacteria</taxon>
        <taxon>Pseudomonadati</taxon>
        <taxon>Bacteroidota</taxon>
        <taxon>Bacteroidia</taxon>
        <taxon>Bacteroidales</taxon>
        <taxon>Prevotellaceae</taxon>
        <taxon>Segatella</taxon>
    </lineage>
</organism>
<dbReference type="Gene3D" id="1.10.443.10">
    <property type="entry name" value="Intergrase catalytic core"/>
    <property type="match status" value="1"/>
</dbReference>
<comment type="caution">
    <text evidence="4">The sequence shown here is derived from an EMBL/GenBank/DDBJ whole genome shotgun (WGS) entry which is preliminary data.</text>
</comment>
<evidence type="ECO:0000313" key="4">
    <source>
        <dbReference type="EMBL" id="MCP9549483.1"/>
    </source>
</evidence>
<proteinExistence type="inferred from homology"/>
<evidence type="ECO:0000256" key="3">
    <source>
        <dbReference type="ARBA" id="ARBA00023172"/>
    </source>
</evidence>